<reference evidence="2" key="1">
    <citation type="journal article" date="2023" name="Insect Mol. Biol.">
        <title>Genome sequencing provides insights into the evolution of gene families encoding plant cell wall-degrading enzymes in longhorned beetles.</title>
        <authorList>
            <person name="Shin N.R."/>
            <person name="Okamura Y."/>
            <person name="Kirsch R."/>
            <person name="Pauchet Y."/>
        </authorList>
    </citation>
    <scope>NUCLEOTIDE SEQUENCE</scope>
    <source>
        <strain evidence="2">RBIC_L_NR</strain>
    </source>
</reference>
<evidence type="ECO:0000256" key="1">
    <source>
        <dbReference type="SAM" id="MobiDB-lite"/>
    </source>
</evidence>
<dbReference type="Proteomes" id="UP001162156">
    <property type="component" value="Unassembled WGS sequence"/>
</dbReference>
<gene>
    <name evidence="2" type="ORF">NQ314_005430</name>
</gene>
<dbReference type="AlphaFoldDB" id="A0AAV8ZGJ6"/>
<proteinExistence type="predicted"/>
<evidence type="ECO:0008006" key="4">
    <source>
        <dbReference type="Google" id="ProtNLM"/>
    </source>
</evidence>
<feature type="region of interest" description="Disordered" evidence="1">
    <location>
        <begin position="1"/>
        <end position="40"/>
    </location>
</feature>
<accession>A0AAV8ZGJ6</accession>
<organism evidence="2 3">
    <name type="scientific">Rhamnusium bicolor</name>
    <dbReference type="NCBI Taxonomy" id="1586634"/>
    <lineage>
        <taxon>Eukaryota</taxon>
        <taxon>Metazoa</taxon>
        <taxon>Ecdysozoa</taxon>
        <taxon>Arthropoda</taxon>
        <taxon>Hexapoda</taxon>
        <taxon>Insecta</taxon>
        <taxon>Pterygota</taxon>
        <taxon>Neoptera</taxon>
        <taxon>Endopterygota</taxon>
        <taxon>Coleoptera</taxon>
        <taxon>Polyphaga</taxon>
        <taxon>Cucujiformia</taxon>
        <taxon>Chrysomeloidea</taxon>
        <taxon>Cerambycidae</taxon>
        <taxon>Lepturinae</taxon>
        <taxon>Rhagiini</taxon>
        <taxon>Rhamnusium</taxon>
    </lineage>
</organism>
<comment type="caution">
    <text evidence="2">The sequence shown here is derived from an EMBL/GenBank/DDBJ whole genome shotgun (WGS) entry which is preliminary data.</text>
</comment>
<evidence type="ECO:0000313" key="2">
    <source>
        <dbReference type="EMBL" id="KAJ8963709.1"/>
    </source>
</evidence>
<keyword evidence="3" id="KW-1185">Reference proteome</keyword>
<sequence length="559" mass="63315">MPIKQGDSVQIKAAGGEARVGTPTAKRRRSQEDVGDERTEDVDKMVKKVTENALRLKDLIKAIPNTKGDIKKAITELNQTMEVFNRKKLEWDLDIRDKGRALKVTRMEGNKASGMKEKECLVSVGVQVDMVEKKVPNKEHNKSVASFGVQVDMRDIKVEMAERESKAKQEIREILTKSKSFDEFSKVLDKEWPEGTYTAVKQETGNISKMKNTDYDIAAIIDPKEQCDKGLTKQIDENYPEATELIKDGVTVGQIEYLVKTTKTSSSRKQGEEERSKFIYLIPYDIDKSEVNDMKDVYNLLVGCRDQIKEHNRKNIAFITAEGLNRIYLRKLLEFVFKETEMQVKLLTPGDRKEAGRNAARPLNKMKTTEQSVLVKKGGKSYGELLKSVKTSVDPEKIGVKIKSIKQTGKGDLLLSVTGGDEKARSLKTEIETQLKDVDVTMRKSEATLHISDVDPTVTEEEIRDALNAHIDIDKNLIKITSLRPSRNQNHMATAILPREAARELSRKGKIKIGWVLSRVRERVSVTRCFRCLEFGHIQQGCAGGRPLRRVPELWKNRS</sequence>
<evidence type="ECO:0000313" key="3">
    <source>
        <dbReference type="Proteomes" id="UP001162156"/>
    </source>
</evidence>
<dbReference type="EMBL" id="JANEYF010001514">
    <property type="protein sequence ID" value="KAJ8963709.1"/>
    <property type="molecule type" value="Genomic_DNA"/>
</dbReference>
<protein>
    <recommendedName>
        <fullName evidence="4">CCHC-type domain-containing protein</fullName>
    </recommendedName>
</protein>
<name>A0AAV8ZGJ6_9CUCU</name>